<dbReference type="InterPro" id="IPR050856">
    <property type="entry name" value="Biotin_carboxylase_complex"/>
</dbReference>
<evidence type="ECO:0000259" key="9">
    <source>
        <dbReference type="PROSITE" id="PS50975"/>
    </source>
</evidence>
<name>A0A916ITC0_9BURK</name>
<evidence type="ECO:0000256" key="6">
    <source>
        <dbReference type="ARBA" id="ARBA00023267"/>
    </source>
</evidence>
<comment type="caution">
    <text evidence="11">The sequence shown here is derived from an EMBL/GenBank/DDBJ whole genome shotgun (WGS) entry which is preliminary data.</text>
</comment>
<keyword evidence="3 7" id="KW-0547">Nucleotide-binding</keyword>
<dbReference type="Gene3D" id="3.30.1360.40">
    <property type="match status" value="1"/>
</dbReference>
<evidence type="ECO:0000313" key="12">
    <source>
        <dbReference type="Proteomes" id="UP000672934"/>
    </source>
</evidence>
<dbReference type="SUPFAM" id="SSF52440">
    <property type="entry name" value="PreATP-grasp domain"/>
    <property type="match status" value="1"/>
</dbReference>
<keyword evidence="12" id="KW-1185">Reference proteome</keyword>
<proteinExistence type="predicted"/>
<evidence type="ECO:0000256" key="3">
    <source>
        <dbReference type="ARBA" id="ARBA00022741"/>
    </source>
</evidence>
<dbReference type="InterPro" id="IPR011764">
    <property type="entry name" value="Biotin_carboxylation_dom"/>
</dbReference>
<dbReference type="SMART" id="SM00797">
    <property type="entry name" value="AHS2"/>
    <property type="match status" value="1"/>
</dbReference>
<dbReference type="InterPro" id="IPR005482">
    <property type="entry name" value="Biotin_COase_C"/>
</dbReference>
<dbReference type="SUPFAM" id="SSF50891">
    <property type="entry name" value="Cyclophilin-like"/>
    <property type="match status" value="2"/>
</dbReference>
<feature type="domain" description="Lipoyl-binding" evidence="8">
    <location>
        <begin position="1144"/>
        <end position="1218"/>
    </location>
</feature>
<dbReference type="PANTHER" id="PTHR18866">
    <property type="entry name" value="CARBOXYLASE:PYRUVATE/ACETYL-COA/PROPIONYL-COA CARBOXYLASE"/>
    <property type="match status" value="1"/>
</dbReference>
<dbReference type="NCBIfam" id="TIGR00724">
    <property type="entry name" value="urea_amlyse_rel"/>
    <property type="match status" value="1"/>
</dbReference>
<dbReference type="NCBIfam" id="TIGR02712">
    <property type="entry name" value="urea_carbox"/>
    <property type="match status" value="1"/>
</dbReference>
<dbReference type="GO" id="GO:0046872">
    <property type="term" value="F:metal ion binding"/>
    <property type="evidence" value="ECO:0007669"/>
    <property type="project" value="InterPro"/>
</dbReference>
<comment type="cofactor">
    <cofactor evidence="1">
        <name>biotin</name>
        <dbReference type="ChEBI" id="CHEBI:57586"/>
    </cofactor>
</comment>
<dbReference type="SUPFAM" id="SSF160467">
    <property type="entry name" value="PH0987 N-terminal domain-like"/>
    <property type="match status" value="1"/>
</dbReference>
<sequence>MSKFSDRGTGPAGARFDTVLIANRGAIACRIIRTLRQLGLRSVAVYSEADAESAHVALADAAVCIGPAPASQSYLDGARILEAARETGAGAIHPGYGFLSENPGFARDCEAAGIAFIGPTPGQMQAFGLKHTARALAEQHAVPLLPGSGLLDGLAHALAEAARIGYPVMLKSSAGGGGIGMRLVRSEAELVPAVEAVERLARANFKDAGLFLEKFVERARHIEVQLFGDGQGNVIALGERDCSAQRRNQKVVEETPAPGLDAVTRSALTDAAVRLGRAVRYRSAGTVEFVLDADTGAFYFLEVNTRLQVEHGVTEQVTGVDLVAWMVKLARGDRFALHAPAPRGASIQVRLYAEDPARNFQPSAGLLTEVAFPGDTPGDIRVESWVSAGTEVPAHYDPMLAKLIVTGTDRADAVRRLQQALAGSRVGGIETNLRYLRTVAASEDFVAGRIVTRSLGDLRYQPNAVEVLEAGVQTTVQDWPGRVGYWDVGVPPSGPMDDLSLRIANRLVGNAQGAAGLECTLGGPTLRFWHDAVIAVCGAPLPVTLDDRPLAPWVAHRVRAGSTLAIGAGPAQGSRAYLAVRGGFDVPRYLGSRSTFTLGQFGGHGGRTLRVADVLHIGDDTATEPASLPESAVPSFPTPGEAWEISVLYGPHGAPDFFTEADIDSFFAAEWEVHYNSSRTGVRLIGPKPQWARPDGGEAGLHPSNIHDNAYAIGAIDFTGDMPVILGPDGPSLGGFVCPAVVAAAERWKLGQLRPGARVRFRRIGQDEAGRLRCAQDALAATLAAQPPVPAAASAESPVVFSRAGAAGRPGLVMRQAGDRYLLVELGDAQLDIGLRMRIHALHAALQSRRLAGIVDLTPGIRSLQLHFDPSQLDRRALVEAIVQADDALGDTDGLSVPSRTVWLPLSWDDSATRLAIDKYMQSVRPDAPWCPSNIEFIRRINGLASVEEVRDIVFAASYLVMGLGDVYLGAPVATPLDPRHRLVTTKYNPARTWTPENAVGIGGAYMCVYGMEGPGGYQFVGRTLQMWNRWRDADSGAPAFEAGKPWLLRCFDKIRFYPVSEAELAQIRKDFPAGRYPLRIEAGSFAMRDYQAMLDESTVDIAAFRARQQAAFAAERERWRELGHAEHMEENAGAMAPADDAGTRPEGARAVCSAVPGSVWKLLVEAGSHVKAGDTLVVVESMKMEFAVTAPCAGTVWRVGCAEGAPVGAGQEVVVIVPEAAQDREVPEIEVAA</sequence>
<dbReference type="SMART" id="SM00796">
    <property type="entry name" value="AHS1"/>
    <property type="match status" value="1"/>
</dbReference>
<feature type="domain" description="Biotin carboxylation" evidence="10">
    <location>
        <begin position="15"/>
        <end position="460"/>
    </location>
</feature>
<dbReference type="Gene3D" id="2.40.100.10">
    <property type="entry name" value="Cyclophilin-like"/>
    <property type="match status" value="2"/>
</dbReference>
<dbReference type="InterPro" id="IPR003833">
    <property type="entry name" value="CT_C_D"/>
</dbReference>
<dbReference type="SUPFAM" id="SSF51246">
    <property type="entry name" value="Rudiment single hybrid motif"/>
    <property type="match status" value="1"/>
</dbReference>
<evidence type="ECO:0000256" key="7">
    <source>
        <dbReference type="PROSITE-ProRule" id="PRU00409"/>
    </source>
</evidence>
<dbReference type="GO" id="GO:0016787">
    <property type="term" value="F:hydrolase activity"/>
    <property type="evidence" value="ECO:0007669"/>
    <property type="project" value="UniProtKB-KW"/>
</dbReference>
<keyword evidence="5 7" id="KW-0067">ATP-binding</keyword>
<feature type="domain" description="ATP-grasp" evidence="9">
    <location>
        <begin position="134"/>
        <end position="331"/>
    </location>
</feature>
<reference evidence="11" key="1">
    <citation type="submission" date="2021-03" db="EMBL/GenBank/DDBJ databases">
        <authorList>
            <person name="Peeters C."/>
        </authorList>
    </citation>
    <scope>NUCLEOTIDE SEQUENCE</scope>
    <source>
        <strain evidence="11">LMG 31506</strain>
    </source>
</reference>
<accession>A0A916ITC0</accession>
<keyword evidence="4" id="KW-0378">Hydrolase</keyword>
<dbReference type="InterPro" id="IPR000089">
    <property type="entry name" value="Biotin_lipoyl"/>
</dbReference>
<evidence type="ECO:0000259" key="8">
    <source>
        <dbReference type="PROSITE" id="PS50968"/>
    </source>
</evidence>
<dbReference type="SMART" id="SM00878">
    <property type="entry name" value="Biotin_carb_C"/>
    <property type="match status" value="1"/>
</dbReference>
<dbReference type="PROSITE" id="PS50975">
    <property type="entry name" value="ATP_GRASP"/>
    <property type="match status" value="1"/>
</dbReference>
<keyword evidence="6" id="KW-0092">Biotin</keyword>
<dbReference type="Pfam" id="PF02682">
    <property type="entry name" value="CT_C_D"/>
    <property type="match status" value="1"/>
</dbReference>
<evidence type="ECO:0000256" key="1">
    <source>
        <dbReference type="ARBA" id="ARBA00001953"/>
    </source>
</evidence>
<dbReference type="Gene3D" id="2.40.50.100">
    <property type="match status" value="1"/>
</dbReference>
<dbReference type="InterPro" id="IPR011054">
    <property type="entry name" value="Rudment_hybrid_motif"/>
</dbReference>
<evidence type="ECO:0000256" key="2">
    <source>
        <dbReference type="ARBA" id="ARBA00022598"/>
    </source>
</evidence>
<dbReference type="Gene3D" id="3.30.470.20">
    <property type="entry name" value="ATP-grasp fold, B domain"/>
    <property type="match status" value="1"/>
</dbReference>
<protein>
    <submittedName>
        <fullName evidence="11">Carbamoyl-phosphate synthase large chain</fullName>
    </submittedName>
</protein>
<evidence type="ECO:0000313" key="11">
    <source>
        <dbReference type="EMBL" id="CAG2136777.1"/>
    </source>
</evidence>
<dbReference type="FunFam" id="3.40.50.20:FF:000010">
    <property type="entry name" value="Propionyl-CoA carboxylase subunit alpha"/>
    <property type="match status" value="1"/>
</dbReference>
<dbReference type="Pfam" id="PF00364">
    <property type="entry name" value="Biotin_lipoyl"/>
    <property type="match status" value="1"/>
</dbReference>
<dbReference type="InterPro" id="IPR005481">
    <property type="entry name" value="BC-like_N"/>
</dbReference>
<dbReference type="CDD" id="cd06850">
    <property type="entry name" value="biotinyl_domain"/>
    <property type="match status" value="1"/>
</dbReference>
<dbReference type="Pfam" id="PF00289">
    <property type="entry name" value="Biotin_carb_N"/>
    <property type="match status" value="1"/>
</dbReference>
<dbReference type="GO" id="GO:0005524">
    <property type="term" value="F:ATP binding"/>
    <property type="evidence" value="ECO:0007669"/>
    <property type="project" value="UniProtKB-UniRule"/>
</dbReference>
<dbReference type="InterPro" id="IPR014084">
    <property type="entry name" value="Urea_COase"/>
</dbReference>
<dbReference type="GO" id="GO:0016874">
    <property type="term" value="F:ligase activity"/>
    <property type="evidence" value="ECO:0007669"/>
    <property type="project" value="UniProtKB-KW"/>
</dbReference>
<dbReference type="Pfam" id="PF02785">
    <property type="entry name" value="Biotin_carb_C"/>
    <property type="match status" value="1"/>
</dbReference>
<keyword evidence="2" id="KW-0436">Ligase</keyword>
<dbReference type="PROSITE" id="PS50979">
    <property type="entry name" value="BC"/>
    <property type="match status" value="1"/>
</dbReference>
<dbReference type="InterPro" id="IPR011761">
    <property type="entry name" value="ATP-grasp"/>
</dbReference>
<dbReference type="InterPro" id="IPR029000">
    <property type="entry name" value="Cyclophilin-like_dom_sf"/>
</dbReference>
<evidence type="ECO:0000256" key="5">
    <source>
        <dbReference type="ARBA" id="ARBA00022840"/>
    </source>
</evidence>
<dbReference type="Pfam" id="PF02626">
    <property type="entry name" value="CT_A_B"/>
    <property type="match status" value="1"/>
</dbReference>
<evidence type="ECO:0000256" key="4">
    <source>
        <dbReference type="ARBA" id="ARBA00022801"/>
    </source>
</evidence>
<dbReference type="InterPro" id="IPR016185">
    <property type="entry name" value="PreATP-grasp_dom_sf"/>
</dbReference>
<dbReference type="EMBL" id="CAJPUY010000005">
    <property type="protein sequence ID" value="CAG2136777.1"/>
    <property type="molecule type" value="Genomic_DNA"/>
</dbReference>
<dbReference type="Proteomes" id="UP000672934">
    <property type="component" value="Unassembled WGS sequence"/>
</dbReference>
<dbReference type="PROSITE" id="PS00866">
    <property type="entry name" value="CPSASE_1"/>
    <property type="match status" value="1"/>
</dbReference>
<organism evidence="11 12">
    <name type="scientific">Cupriavidus yeoncheonensis</name>
    <dbReference type="NCBI Taxonomy" id="1462994"/>
    <lineage>
        <taxon>Bacteria</taxon>
        <taxon>Pseudomonadati</taxon>
        <taxon>Pseudomonadota</taxon>
        <taxon>Betaproteobacteria</taxon>
        <taxon>Burkholderiales</taxon>
        <taxon>Burkholderiaceae</taxon>
        <taxon>Cupriavidus</taxon>
    </lineage>
</organism>
<dbReference type="InterPro" id="IPR003778">
    <property type="entry name" value="CT_A_B"/>
</dbReference>
<evidence type="ECO:0000259" key="10">
    <source>
        <dbReference type="PROSITE" id="PS50979"/>
    </source>
</evidence>
<gene>
    <name evidence="11" type="primary">carB_1</name>
    <name evidence="11" type="ORF">LMG31506_01719</name>
</gene>
<dbReference type="SUPFAM" id="SSF51230">
    <property type="entry name" value="Single hybrid motif"/>
    <property type="match status" value="1"/>
</dbReference>
<dbReference type="AlphaFoldDB" id="A0A916ITC0"/>
<dbReference type="PANTHER" id="PTHR18866:SF128">
    <property type="entry name" value="UREA AMIDOLYASE"/>
    <property type="match status" value="1"/>
</dbReference>
<dbReference type="PROSITE" id="PS50968">
    <property type="entry name" value="BIOTINYL_LIPOYL"/>
    <property type="match status" value="1"/>
</dbReference>
<dbReference type="PROSITE" id="PS00867">
    <property type="entry name" value="CPSASE_2"/>
    <property type="match status" value="1"/>
</dbReference>
<dbReference type="Pfam" id="PF02786">
    <property type="entry name" value="CPSase_L_D2"/>
    <property type="match status" value="1"/>
</dbReference>
<dbReference type="InterPro" id="IPR005479">
    <property type="entry name" value="CPAse_ATP-bd"/>
</dbReference>
<dbReference type="InterPro" id="IPR011053">
    <property type="entry name" value="Single_hybrid_motif"/>
</dbReference>
<dbReference type="RefSeq" id="WP_211946698.1">
    <property type="nucleotide sequence ID" value="NZ_CAJPUY010000005.1"/>
</dbReference>
<dbReference type="SUPFAM" id="SSF56059">
    <property type="entry name" value="Glutathione synthetase ATP-binding domain-like"/>
    <property type="match status" value="1"/>
</dbReference>